<keyword evidence="2" id="KW-1185">Reference proteome</keyword>
<comment type="caution">
    <text evidence="1">The sequence shown here is derived from an EMBL/GenBank/DDBJ whole genome shotgun (WGS) entry which is preliminary data.</text>
</comment>
<dbReference type="Proteomes" id="UP001239111">
    <property type="component" value="Chromosome 4"/>
</dbReference>
<evidence type="ECO:0000313" key="2">
    <source>
        <dbReference type="Proteomes" id="UP001239111"/>
    </source>
</evidence>
<organism evidence="1 2">
    <name type="scientific">Eretmocerus hayati</name>
    <dbReference type="NCBI Taxonomy" id="131215"/>
    <lineage>
        <taxon>Eukaryota</taxon>
        <taxon>Metazoa</taxon>
        <taxon>Ecdysozoa</taxon>
        <taxon>Arthropoda</taxon>
        <taxon>Hexapoda</taxon>
        <taxon>Insecta</taxon>
        <taxon>Pterygota</taxon>
        <taxon>Neoptera</taxon>
        <taxon>Endopterygota</taxon>
        <taxon>Hymenoptera</taxon>
        <taxon>Apocrita</taxon>
        <taxon>Proctotrupomorpha</taxon>
        <taxon>Chalcidoidea</taxon>
        <taxon>Aphelinidae</taxon>
        <taxon>Aphelininae</taxon>
        <taxon>Eretmocerus</taxon>
    </lineage>
</organism>
<sequence length="331" mass="37778">MNSNEKQMTTNELWDKVESLLDHESNKMNQNVDNETENVHQTSQVELQEQLYCEVKERMRREKNVVVLGIPESDEENFLENSFNELIDGQDVPFELERCRPLGNDKNQKMVSKPGSEVVRKPHTQRGANTLAKIQKSLEIELTAIVHRIVPISRIALVPSMENVGGFKGRIHTLLSSIISVSIEHDVIYIMESWLDNTVPDLQLFVPAYKFYRLHRDSVKTRKTRGGEIIVHVKQGISCRVISKISSASEIICLKLALDHRQFLLVVGYILPTTSCLQEEYISSFDELQNLMVESSDKHPNAEVLLCGDFNLPNLGKKIKMLSRQKGILQV</sequence>
<reference evidence="1" key="1">
    <citation type="submission" date="2023-04" db="EMBL/GenBank/DDBJ databases">
        <title>A chromosome-level genome assembly of the parasitoid wasp Eretmocerus hayati.</title>
        <authorList>
            <person name="Zhong Y."/>
            <person name="Liu S."/>
            <person name="Liu Y."/>
        </authorList>
    </citation>
    <scope>NUCLEOTIDE SEQUENCE</scope>
    <source>
        <strain evidence="1">ZJU_SS_LIU_2023</strain>
    </source>
</reference>
<name>A0ACC2N3T7_9HYME</name>
<gene>
    <name evidence="1" type="ORF">QAD02_007369</name>
</gene>
<protein>
    <submittedName>
        <fullName evidence="1">Uncharacterized protein</fullName>
    </submittedName>
</protein>
<accession>A0ACC2N3T7</accession>
<dbReference type="EMBL" id="CM056744">
    <property type="protein sequence ID" value="KAJ8665707.1"/>
    <property type="molecule type" value="Genomic_DNA"/>
</dbReference>
<evidence type="ECO:0000313" key="1">
    <source>
        <dbReference type="EMBL" id="KAJ8665707.1"/>
    </source>
</evidence>
<proteinExistence type="predicted"/>